<dbReference type="GO" id="GO:0032259">
    <property type="term" value="P:methylation"/>
    <property type="evidence" value="ECO:0007669"/>
    <property type="project" value="UniProtKB-KW"/>
</dbReference>
<accession>A0ABT7AYJ2</accession>
<comment type="caution">
    <text evidence="2">The sequence shown here is derived from an EMBL/GenBank/DDBJ whole genome shotgun (WGS) entry which is preliminary data.</text>
</comment>
<proteinExistence type="predicted"/>
<sequence length="240" mass="28149">MDKFRVEVIAQTPNPQQVIYAAMHQDYSENLVYDEREKWPNESKAGELIVKHLLSGGRGHYGPLEHPQIVLNCGYFPHSVMQQVRTHRVGISFDVQSNRYTGSRIIQAAQGLKSIEEVFYLRPVGEYSNRQGKHYTYTEEQRQSDLEWCLEAAKRYQQMVEMGISEEHARGIIPFDVRQHFVVSLNGRSLMHLLDLRYKLDAQLECQKLCEHIFPHFQSWMPEVAKWYEKNRLKKAKLSP</sequence>
<keyword evidence="2" id="KW-0808">Transferase</keyword>
<evidence type="ECO:0000313" key="3">
    <source>
        <dbReference type="Proteomes" id="UP001235303"/>
    </source>
</evidence>
<reference evidence="2 3" key="1">
    <citation type="submission" date="2023-01" db="EMBL/GenBank/DDBJ databases">
        <title>Novel diversity within Roseofilum (Cyanobacteria; Desertifilaceae) from marine benthic mats with descriptions of four novel species.</title>
        <authorList>
            <person name="Wang Y."/>
            <person name="Berthold D.E."/>
            <person name="Hu J."/>
            <person name="Lefler F.W."/>
            <person name="Laughinghouse H.D. IV."/>
        </authorList>
    </citation>
    <scope>NUCLEOTIDE SEQUENCE [LARGE SCALE GENOMIC DNA]</scope>
    <source>
        <strain evidence="2 3">BLCC-M154</strain>
    </source>
</reference>
<dbReference type="Gene3D" id="3.30.1360.170">
    <property type="match status" value="1"/>
</dbReference>
<dbReference type="GO" id="GO:0050797">
    <property type="term" value="F:thymidylate synthase (FAD) activity"/>
    <property type="evidence" value="ECO:0007669"/>
    <property type="project" value="UniProtKB-EC"/>
</dbReference>
<evidence type="ECO:0000313" key="2">
    <source>
        <dbReference type="EMBL" id="MDJ1171972.1"/>
    </source>
</evidence>
<dbReference type="NCBIfam" id="TIGR02170">
    <property type="entry name" value="thyX"/>
    <property type="match status" value="1"/>
</dbReference>
<dbReference type="Pfam" id="PF02511">
    <property type="entry name" value="Thy1"/>
    <property type="match status" value="1"/>
</dbReference>
<dbReference type="RefSeq" id="WP_283755725.1">
    <property type="nucleotide sequence ID" value="NZ_JAQOSP010000134.1"/>
</dbReference>
<dbReference type="InterPro" id="IPR036098">
    <property type="entry name" value="Thymidylate_synthase_ThyX_sf"/>
</dbReference>
<evidence type="ECO:0000256" key="1">
    <source>
        <dbReference type="NCBIfam" id="TIGR02170"/>
    </source>
</evidence>
<protein>
    <recommendedName>
        <fullName evidence="1">FAD-dependent thymidylate synthase</fullName>
        <ecNumber evidence="1">2.1.1.148</ecNumber>
    </recommendedName>
</protein>
<organism evidence="2 3">
    <name type="scientific">Roseofilum acuticapitatum BLCC-M154</name>
    <dbReference type="NCBI Taxonomy" id="3022444"/>
    <lineage>
        <taxon>Bacteria</taxon>
        <taxon>Bacillati</taxon>
        <taxon>Cyanobacteriota</taxon>
        <taxon>Cyanophyceae</taxon>
        <taxon>Desertifilales</taxon>
        <taxon>Desertifilaceae</taxon>
        <taxon>Roseofilum</taxon>
        <taxon>Roseofilum acuticapitatum</taxon>
    </lineage>
</organism>
<gene>
    <name evidence="2" type="primary">thyX</name>
    <name evidence="2" type="ORF">PMG71_21305</name>
</gene>
<dbReference type="Proteomes" id="UP001235303">
    <property type="component" value="Unassembled WGS sequence"/>
</dbReference>
<dbReference type="SUPFAM" id="SSF69796">
    <property type="entry name" value="Thymidylate synthase-complementing protein Thy1"/>
    <property type="match status" value="1"/>
</dbReference>
<dbReference type="EC" id="2.1.1.148" evidence="1"/>
<dbReference type="PANTHER" id="PTHR34934:SF1">
    <property type="entry name" value="FLAVIN-DEPENDENT THYMIDYLATE SYNTHASE"/>
    <property type="match status" value="1"/>
</dbReference>
<dbReference type="InterPro" id="IPR003669">
    <property type="entry name" value="Thymidylate_synthase_ThyX"/>
</dbReference>
<keyword evidence="3" id="KW-1185">Reference proteome</keyword>
<name>A0ABT7AYJ2_9CYAN</name>
<dbReference type="EMBL" id="JAQOSP010000134">
    <property type="protein sequence ID" value="MDJ1171972.1"/>
    <property type="molecule type" value="Genomic_DNA"/>
</dbReference>
<dbReference type="PANTHER" id="PTHR34934">
    <property type="entry name" value="FLAVIN-DEPENDENT THYMIDYLATE SYNTHASE"/>
    <property type="match status" value="1"/>
</dbReference>
<keyword evidence="2" id="KW-0489">Methyltransferase</keyword>
<dbReference type="CDD" id="cd20175">
    <property type="entry name" value="ThyX"/>
    <property type="match status" value="1"/>
</dbReference>
<dbReference type="PROSITE" id="PS51331">
    <property type="entry name" value="THYX"/>
    <property type="match status" value="1"/>
</dbReference>